<name>A0A2T0TYR5_9MICO</name>
<dbReference type="PANTHER" id="PTHR18964">
    <property type="entry name" value="ROK (REPRESSOR, ORF, KINASE) FAMILY"/>
    <property type="match status" value="1"/>
</dbReference>
<keyword evidence="2" id="KW-0808">Transferase</keyword>
<dbReference type="GO" id="GO:0016301">
    <property type="term" value="F:kinase activity"/>
    <property type="evidence" value="ECO:0007669"/>
    <property type="project" value="UniProtKB-KW"/>
</dbReference>
<protein>
    <submittedName>
        <fullName evidence="2">Glucokinase</fullName>
    </submittedName>
</protein>
<dbReference type="Gene3D" id="3.30.420.40">
    <property type="match status" value="2"/>
</dbReference>
<dbReference type="PANTHER" id="PTHR18964:SF149">
    <property type="entry name" value="BIFUNCTIONAL UDP-N-ACETYLGLUCOSAMINE 2-EPIMERASE_N-ACETYLMANNOSAMINE KINASE"/>
    <property type="match status" value="1"/>
</dbReference>
<dbReference type="InterPro" id="IPR043129">
    <property type="entry name" value="ATPase_NBD"/>
</dbReference>
<dbReference type="EMBL" id="PVTI01000038">
    <property type="protein sequence ID" value="PRY50780.1"/>
    <property type="molecule type" value="Genomic_DNA"/>
</dbReference>
<dbReference type="InterPro" id="IPR000600">
    <property type="entry name" value="ROK"/>
</dbReference>
<accession>A0A2T0TYR5</accession>
<comment type="caution">
    <text evidence="2">The sequence shown here is derived from an EMBL/GenBank/DDBJ whole genome shotgun (WGS) entry which is preliminary data.</text>
</comment>
<dbReference type="OrthoDB" id="9815677at2"/>
<proteinExistence type="inferred from homology"/>
<keyword evidence="3" id="KW-1185">Reference proteome</keyword>
<dbReference type="RefSeq" id="WP_106298925.1">
    <property type="nucleotide sequence ID" value="NZ_PVTI01000038.1"/>
</dbReference>
<sequence>MLRAGVDVGGTRIKSVLCDADGSVLLSRTDITPSRPGEGIVDVVADVVAALTADAASSGHDGTVGAVGVVVPGIVDEAKGLASFSANLGWRDLPLRDRLSERLGVPATLGHDVRAGLLAEHRLGAAQGVADVLFVPLGTGIASALLVHGTVVRGNDWTGEIGHVTVDPGGPRCGCGRLGCLEAVASAGAIGRAWRDAGHDGDAVDLVRTLDDPAADSGSRSDARQIWATAIDALVRVLASACAAAGTRLVLVGGGLVLAGDVLLTPLREGLTAALGHDQTTTAPAALGDRAAALGASLLAMEAAP</sequence>
<comment type="similarity">
    <text evidence="1">Belongs to the ROK (NagC/XylR) family.</text>
</comment>
<reference evidence="2 3" key="1">
    <citation type="submission" date="2018-03" db="EMBL/GenBank/DDBJ databases">
        <title>Genomic Encyclopedia of Archaeal and Bacterial Type Strains, Phase II (KMG-II): from individual species to whole genera.</title>
        <authorList>
            <person name="Goeker M."/>
        </authorList>
    </citation>
    <scope>NUCLEOTIDE SEQUENCE [LARGE SCALE GENOMIC DNA]</scope>
    <source>
        <strain evidence="2 3">ATCC BAA-1496</strain>
    </source>
</reference>
<organism evidence="2 3">
    <name type="scientific">Knoellia remsis</name>
    <dbReference type="NCBI Taxonomy" id="407159"/>
    <lineage>
        <taxon>Bacteria</taxon>
        <taxon>Bacillati</taxon>
        <taxon>Actinomycetota</taxon>
        <taxon>Actinomycetes</taxon>
        <taxon>Micrococcales</taxon>
        <taxon>Intrasporangiaceae</taxon>
        <taxon>Knoellia</taxon>
    </lineage>
</organism>
<dbReference type="SUPFAM" id="SSF53067">
    <property type="entry name" value="Actin-like ATPase domain"/>
    <property type="match status" value="1"/>
</dbReference>
<evidence type="ECO:0000313" key="3">
    <source>
        <dbReference type="Proteomes" id="UP000237822"/>
    </source>
</evidence>
<evidence type="ECO:0000256" key="1">
    <source>
        <dbReference type="ARBA" id="ARBA00006479"/>
    </source>
</evidence>
<dbReference type="Pfam" id="PF00480">
    <property type="entry name" value="ROK"/>
    <property type="match status" value="1"/>
</dbReference>
<keyword evidence="2" id="KW-0418">Kinase</keyword>
<gene>
    <name evidence="2" type="ORF">BCF74_1382</name>
</gene>
<dbReference type="AlphaFoldDB" id="A0A2T0TYR5"/>
<evidence type="ECO:0000313" key="2">
    <source>
        <dbReference type="EMBL" id="PRY50780.1"/>
    </source>
</evidence>
<dbReference type="Proteomes" id="UP000237822">
    <property type="component" value="Unassembled WGS sequence"/>
</dbReference>